<gene>
    <name evidence="2" type="ORF">QGN17_07055</name>
</gene>
<evidence type="ECO:0000313" key="2">
    <source>
        <dbReference type="EMBL" id="MDH7638486.1"/>
    </source>
</evidence>
<dbReference type="EMBL" id="JARYGZ010000001">
    <property type="protein sequence ID" value="MDH7638486.1"/>
    <property type="molecule type" value="Genomic_DNA"/>
</dbReference>
<proteinExistence type="predicted"/>
<name>A0ABT6N091_9SPHN</name>
<protein>
    <submittedName>
        <fullName evidence="2">2OG-Fe(II) oxygenase</fullName>
        <ecNumber evidence="2">1.14.11.-</ecNumber>
    </submittedName>
</protein>
<sequence length="284" mass="32920">MAYLDGIDPRTGFIPLTGFEHKGKELAGSYTSAKPFPSIAIDDFLPDELINGLFERFCEKRKSSDLNHHYNRYQEKLKDSYNPDTLDDFARAIFYSFNSRSFVKIFENITGLKGLIPDPYFFGAGFHEMHNGGSLAIHTDFNHHKILNLERRITVLIYLNKDWKSEYGGQLELWDAQMTHAVRSFEPSFNRCVIFTTSNNSLHGNPNPINHPDGLSRKSIALYYYTSTWDKSKRSHTTQFKVRPGSRDRTDWSIKKQELIEDLFPPIILRKVTKFKQLIRNTLG</sequence>
<dbReference type="Proteomes" id="UP001160625">
    <property type="component" value="Unassembled WGS sequence"/>
</dbReference>
<feature type="domain" description="Prolyl 4-hydroxylase alpha subunit Fe(2+) 2OG dioxygenase" evidence="1">
    <location>
        <begin position="125"/>
        <end position="225"/>
    </location>
</feature>
<dbReference type="GO" id="GO:0016491">
    <property type="term" value="F:oxidoreductase activity"/>
    <property type="evidence" value="ECO:0007669"/>
    <property type="project" value="UniProtKB-KW"/>
</dbReference>
<evidence type="ECO:0000259" key="1">
    <source>
        <dbReference type="Pfam" id="PF13640"/>
    </source>
</evidence>
<organism evidence="2 3">
    <name type="scientific">Sphingomonas oryzagri</name>
    <dbReference type="NCBI Taxonomy" id="3042314"/>
    <lineage>
        <taxon>Bacteria</taxon>
        <taxon>Pseudomonadati</taxon>
        <taxon>Pseudomonadota</taxon>
        <taxon>Alphaproteobacteria</taxon>
        <taxon>Sphingomonadales</taxon>
        <taxon>Sphingomonadaceae</taxon>
        <taxon>Sphingomonas</taxon>
    </lineage>
</organism>
<keyword evidence="3" id="KW-1185">Reference proteome</keyword>
<reference evidence="2" key="1">
    <citation type="submission" date="2023-04" db="EMBL/GenBank/DDBJ databases">
        <title>Sphingomonas sp. MAHUQ-71 isolated from rice field.</title>
        <authorList>
            <person name="Huq M.A."/>
        </authorList>
    </citation>
    <scope>NUCLEOTIDE SEQUENCE</scope>
    <source>
        <strain evidence="2">MAHUQ-71</strain>
    </source>
</reference>
<dbReference type="Pfam" id="PF13640">
    <property type="entry name" value="2OG-FeII_Oxy_3"/>
    <property type="match status" value="1"/>
</dbReference>
<keyword evidence="2" id="KW-0560">Oxidoreductase</keyword>
<evidence type="ECO:0000313" key="3">
    <source>
        <dbReference type="Proteomes" id="UP001160625"/>
    </source>
</evidence>
<dbReference type="InterPro" id="IPR044862">
    <property type="entry name" value="Pro_4_hyd_alph_FE2OG_OXY"/>
</dbReference>
<dbReference type="RefSeq" id="WP_281043786.1">
    <property type="nucleotide sequence ID" value="NZ_JARYGZ010000001.1"/>
</dbReference>
<comment type="caution">
    <text evidence="2">The sequence shown here is derived from an EMBL/GenBank/DDBJ whole genome shotgun (WGS) entry which is preliminary data.</text>
</comment>
<accession>A0ABT6N091</accession>
<dbReference type="EC" id="1.14.11.-" evidence="2"/>
<dbReference type="Gene3D" id="2.60.120.620">
    <property type="entry name" value="q2cbj1_9rhob like domain"/>
    <property type="match status" value="1"/>
</dbReference>